<protein>
    <submittedName>
        <fullName evidence="2">T9SS type A sorting domain-containing protein</fullName>
    </submittedName>
</protein>
<dbReference type="EMBL" id="DSLG01000008">
    <property type="protein sequence ID" value="HEA87822.1"/>
    <property type="molecule type" value="Genomic_DNA"/>
</dbReference>
<comment type="caution">
    <text evidence="2">The sequence shown here is derived from an EMBL/GenBank/DDBJ whole genome shotgun (WGS) entry which is preliminary data.</text>
</comment>
<sequence length="861" mass="94498">MRAVKLLISLLAVAGAGGYSDPPRFFMLDTTRRIVGEVYDQWKSKVVFDSHQFIAFWVDSRIDLIEFRAIFAARISESGALQDSIGKSVHRVPEGYDINDFGVAANGDNILLVWEQRVYIDSGQILAKRLRPDLAPLDSEAIILEAGNGYAPRVTAGSSSYLVTWWARDTLWGRRIYFNGRFADSAPVAYFAAGPDVLVEDIQVASAGTTQLIALKIIDYAMGEYRNCGLVTDSAGCIRDTLVFWKQPVNPPPPRYDLMEGSRYQFGLCFANGNYFLTFSPHSPTVWYKIFGVRVNPAGVLIDTIPVLIDSVRVEVDFPGLRVTGGNGIYLMAVQFHPTDGTGYLYCRRIDSSGQPLDSGFIVIDTDDDKMYDPDVAGGNGLFVVAWDEVEDLTSRNVKMAVMNSAGQVLDTTMLSTAGGSQRHSDVEFDGTNYLFVWRSNVDNDDAIWGVFISPEGTVQEPGVFKVFKARKVAHPRLCFDGENYFMTLMADNDIVGVRITQQGEVLDPEGIIIRAGPDWYEFVPDVACLSGIYLVVYSASIGSGYPFLFGTRVRSDGTLIDTFGFMIFPAGLGRGNFYPAVTSNQSRFFVAWIRGSAISSEPNRVLGAFVDTAAVVYDTILLSFTPGSVVKDPLALATDGSDFLVAWSNGRIPPANVRGVAVGTRISADGAVLDSAGIFLGGRYPTDLVFDGTDYILLRGKYHSLNLSLISRNGMPYDTAGWEIKRSDYYLANARLAGGHNSRLAVTVAEFTPEPYNTGRVYGAICSRPPVGVTEPERCSGFAALPTVVSKRLPLMVRGDNGERADIEIYSADGRRVLLYNQATLHSDYRVEISISSLPAGVYFVRTGLMNRPIKVVRLY</sequence>
<evidence type="ECO:0000313" key="2">
    <source>
        <dbReference type="EMBL" id="HFJ53660.1"/>
    </source>
</evidence>
<organism evidence="2">
    <name type="scientific">candidate division WOR-3 bacterium</name>
    <dbReference type="NCBI Taxonomy" id="2052148"/>
    <lineage>
        <taxon>Bacteria</taxon>
        <taxon>Bacteria division WOR-3</taxon>
    </lineage>
</organism>
<name>A0A7C3INF9_UNCW3</name>
<evidence type="ECO:0000313" key="1">
    <source>
        <dbReference type="EMBL" id="HEA87822.1"/>
    </source>
</evidence>
<gene>
    <name evidence="1" type="ORF">ENP94_07455</name>
    <name evidence="2" type="ORF">ENS16_03100</name>
</gene>
<accession>A0A7C3INF9</accession>
<reference evidence="2" key="1">
    <citation type="journal article" date="2020" name="mSystems">
        <title>Genome- and Community-Level Interaction Insights into Carbon Utilization and Element Cycling Functions of Hydrothermarchaeota in Hydrothermal Sediment.</title>
        <authorList>
            <person name="Zhou Z."/>
            <person name="Liu Y."/>
            <person name="Xu W."/>
            <person name="Pan J."/>
            <person name="Luo Z.H."/>
            <person name="Li M."/>
        </authorList>
    </citation>
    <scope>NUCLEOTIDE SEQUENCE [LARGE SCALE GENOMIC DNA]</scope>
    <source>
        <strain evidence="1">SpSt-265</strain>
        <strain evidence="2">SpSt-465</strain>
    </source>
</reference>
<dbReference type="AlphaFoldDB" id="A0A7C3INF9"/>
<proteinExistence type="predicted"/>
<dbReference type="EMBL" id="DSTU01000004">
    <property type="protein sequence ID" value="HFJ53660.1"/>
    <property type="molecule type" value="Genomic_DNA"/>
</dbReference>